<dbReference type="InterPro" id="IPR022742">
    <property type="entry name" value="Hydrolase_4"/>
</dbReference>
<protein>
    <submittedName>
        <fullName evidence="2">Alpha/beta hydrolase</fullName>
    </submittedName>
</protein>
<gene>
    <name evidence="2" type="ORF">DENIS_2657</name>
</gene>
<dbReference type="GO" id="GO:0016787">
    <property type="term" value="F:hydrolase activity"/>
    <property type="evidence" value="ECO:0007669"/>
    <property type="project" value="UniProtKB-KW"/>
</dbReference>
<reference evidence="3" key="2">
    <citation type="submission" date="2019-01" db="EMBL/GenBank/DDBJ databases">
        <title>Genome sequence of Desulfonema ishimotonii strain Tokyo 01.</title>
        <authorList>
            <person name="Fukui M."/>
        </authorList>
    </citation>
    <scope>NUCLEOTIDE SEQUENCE [LARGE SCALE GENOMIC DNA]</scope>
    <source>
        <strain evidence="3">Tokyo 01</strain>
    </source>
</reference>
<dbReference type="RefSeq" id="WP_124328957.1">
    <property type="nucleotide sequence ID" value="NZ_BEXT01000001.1"/>
</dbReference>
<dbReference type="Pfam" id="PF12146">
    <property type="entry name" value="Hydrolase_4"/>
    <property type="match status" value="1"/>
</dbReference>
<dbReference type="EMBL" id="BEXT01000001">
    <property type="protein sequence ID" value="GBC61695.1"/>
    <property type="molecule type" value="Genomic_DNA"/>
</dbReference>
<reference evidence="3" key="1">
    <citation type="submission" date="2017-11" db="EMBL/GenBank/DDBJ databases">
        <authorList>
            <person name="Watanabe M."/>
            <person name="Kojima H."/>
        </authorList>
    </citation>
    <scope>NUCLEOTIDE SEQUENCE [LARGE SCALE GENOMIC DNA]</scope>
    <source>
        <strain evidence="3">Tokyo 01</strain>
    </source>
</reference>
<name>A0A401FXL1_9BACT</name>
<dbReference type="Gene3D" id="3.40.50.1820">
    <property type="entry name" value="alpha/beta hydrolase"/>
    <property type="match status" value="1"/>
</dbReference>
<evidence type="ECO:0000313" key="3">
    <source>
        <dbReference type="Proteomes" id="UP000288096"/>
    </source>
</evidence>
<feature type="domain" description="Serine aminopeptidase S33" evidence="1">
    <location>
        <begin position="29"/>
        <end position="284"/>
    </location>
</feature>
<sequence>MHPYIDYLTTFDRRILRYGIWRCNRHIRQGSVILTSGRSEFMEKYLETIADLNQRGFDVYSFDWRGQGLSSRLLANRHKGFVHAYDDYVRDLAFFMDEVVRLAAWPRILMGHSMGGHIILRYLHDCPRAVRQAILISPMIDVNTAPFPRPVARFLTRQALRDGRQYAYATGYGDYRHPDEKSFRRNKLTSDFRRFMIERDAVEKNPNLALGGVTYGWLAATFDSVEILRQPGYGARIQTPVLMVSAGNDRVVSACAQKKFCLDLPRGRRVEIPGACHEILQETDDIRSIFWRVFDQFTRKNA</sequence>
<accession>A0A401FXL1</accession>
<dbReference type="InterPro" id="IPR051044">
    <property type="entry name" value="MAG_DAG_Lipase"/>
</dbReference>
<evidence type="ECO:0000313" key="2">
    <source>
        <dbReference type="EMBL" id="GBC61695.1"/>
    </source>
</evidence>
<evidence type="ECO:0000259" key="1">
    <source>
        <dbReference type="Pfam" id="PF12146"/>
    </source>
</evidence>
<keyword evidence="3" id="KW-1185">Reference proteome</keyword>
<dbReference type="PANTHER" id="PTHR11614">
    <property type="entry name" value="PHOSPHOLIPASE-RELATED"/>
    <property type="match status" value="1"/>
</dbReference>
<dbReference type="SUPFAM" id="SSF53474">
    <property type="entry name" value="alpha/beta-Hydrolases"/>
    <property type="match status" value="1"/>
</dbReference>
<organism evidence="2 3">
    <name type="scientific">Desulfonema ishimotonii</name>
    <dbReference type="NCBI Taxonomy" id="45657"/>
    <lineage>
        <taxon>Bacteria</taxon>
        <taxon>Pseudomonadati</taxon>
        <taxon>Thermodesulfobacteriota</taxon>
        <taxon>Desulfobacteria</taxon>
        <taxon>Desulfobacterales</taxon>
        <taxon>Desulfococcaceae</taxon>
        <taxon>Desulfonema</taxon>
    </lineage>
</organism>
<proteinExistence type="predicted"/>
<dbReference type="OrthoDB" id="9788260at2"/>
<comment type="caution">
    <text evidence="2">The sequence shown here is derived from an EMBL/GenBank/DDBJ whole genome shotgun (WGS) entry which is preliminary data.</text>
</comment>
<dbReference type="Proteomes" id="UP000288096">
    <property type="component" value="Unassembled WGS sequence"/>
</dbReference>
<dbReference type="AlphaFoldDB" id="A0A401FXL1"/>
<dbReference type="InterPro" id="IPR029058">
    <property type="entry name" value="AB_hydrolase_fold"/>
</dbReference>
<keyword evidence="2" id="KW-0378">Hydrolase</keyword>